<sequence length="284" mass="31581">MYGGLFGDLPPTKEQQQQQQHKAGDVSETPANAAPLDGRNNNESNDIAAKEALSKLKKEPPSLVGHLGTSGTAVAFIPAAARRKNLKRPATSLSSLTKSMKESHSTTAVGASLPKIATVSNANVKSSLSCPSEVSQRQQDHEIEKTESNLLDSTSVPLCTEDTLEDDDNQNEDMKEIYNATTAITDHHTHRSDRYDPFLPNDLLEYWERKAAEETWRAEAQAEQQLRRNREQAEQLRRQQQEREMHKPEEPPRGRGRGGLSNLPAWMVEQQRRQDALGSASHGQ</sequence>
<evidence type="ECO:0000313" key="3">
    <source>
        <dbReference type="Proteomes" id="UP000198406"/>
    </source>
</evidence>
<evidence type="ECO:0000256" key="1">
    <source>
        <dbReference type="SAM" id="MobiDB-lite"/>
    </source>
</evidence>
<feature type="region of interest" description="Disordered" evidence="1">
    <location>
        <begin position="130"/>
        <end position="155"/>
    </location>
</feature>
<dbReference type="EMBL" id="BDSP01000259">
    <property type="protein sequence ID" value="GAX27831.1"/>
    <property type="molecule type" value="Genomic_DNA"/>
</dbReference>
<reference evidence="2 3" key="1">
    <citation type="journal article" date="2015" name="Plant Cell">
        <title>Oil accumulation by the oleaginous diatom Fistulifera solaris as revealed by the genome and transcriptome.</title>
        <authorList>
            <person name="Tanaka T."/>
            <person name="Maeda Y."/>
            <person name="Veluchamy A."/>
            <person name="Tanaka M."/>
            <person name="Abida H."/>
            <person name="Marechal E."/>
            <person name="Bowler C."/>
            <person name="Muto M."/>
            <person name="Sunaga Y."/>
            <person name="Tanaka M."/>
            <person name="Yoshino T."/>
            <person name="Taniguchi T."/>
            <person name="Fukuda Y."/>
            <person name="Nemoto M."/>
            <person name="Matsumoto M."/>
            <person name="Wong P.S."/>
            <person name="Aburatani S."/>
            <person name="Fujibuchi W."/>
        </authorList>
    </citation>
    <scope>NUCLEOTIDE SEQUENCE [LARGE SCALE GENOMIC DNA]</scope>
    <source>
        <strain evidence="2 3">JPCC DA0580</strain>
    </source>
</reference>
<dbReference type="Proteomes" id="UP000198406">
    <property type="component" value="Unassembled WGS sequence"/>
</dbReference>
<feature type="region of interest" description="Disordered" evidence="1">
    <location>
        <begin position="223"/>
        <end position="284"/>
    </location>
</feature>
<feature type="compositionally biased region" description="Basic and acidic residues" evidence="1">
    <location>
        <begin position="138"/>
        <end position="147"/>
    </location>
</feature>
<dbReference type="OrthoDB" id="49560at2759"/>
<dbReference type="AlphaFoldDB" id="A0A1Z5KP89"/>
<feature type="compositionally biased region" description="Basic and acidic residues" evidence="1">
    <location>
        <begin position="225"/>
        <end position="253"/>
    </location>
</feature>
<dbReference type="InParanoid" id="A0A1Z5KP89"/>
<accession>A0A1Z5KP89</accession>
<evidence type="ECO:0000313" key="2">
    <source>
        <dbReference type="EMBL" id="GAX27831.1"/>
    </source>
</evidence>
<comment type="caution">
    <text evidence="2">The sequence shown here is derived from an EMBL/GenBank/DDBJ whole genome shotgun (WGS) entry which is preliminary data.</text>
</comment>
<feature type="region of interest" description="Disordered" evidence="1">
    <location>
        <begin position="81"/>
        <end position="108"/>
    </location>
</feature>
<gene>
    <name evidence="2" type="ORF">FisN_13Hh062</name>
</gene>
<feature type="region of interest" description="Disordered" evidence="1">
    <location>
        <begin position="1"/>
        <end position="68"/>
    </location>
</feature>
<protein>
    <submittedName>
        <fullName evidence="2">Uncharacterized protein</fullName>
    </submittedName>
</protein>
<feature type="compositionally biased region" description="Basic and acidic residues" evidence="1">
    <location>
        <begin position="48"/>
        <end position="60"/>
    </location>
</feature>
<proteinExistence type="predicted"/>
<name>A0A1Z5KP89_FISSO</name>
<keyword evidence="3" id="KW-1185">Reference proteome</keyword>
<organism evidence="2 3">
    <name type="scientific">Fistulifera solaris</name>
    <name type="common">Oleaginous diatom</name>
    <dbReference type="NCBI Taxonomy" id="1519565"/>
    <lineage>
        <taxon>Eukaryota</taxon>
        <taxon>Sar</taxon>
        <taxon>Stramenopiles</taxon>
        <taxon>Ochrophyta</taxon>
        <taxon>Bacillariophyta</taxon>
        <taxon>Bacillariophyceae</taxon>
        <taxon>Bacillariophycidae</taxon>
        <taxon>Naviculales</taxon>
        <taxon>Naviculaceae</taxon>
        <taxon>Fistulifera</taxon>
    </lineage>
</organism>